<gene>
    <name evidence="5" type="ORF">VTK73DRAFT_7767</name>
</gene>
<comment type="caution">
    <text evidence="5">The sequence shown here is derived from an EMBL/GenBank/DDBJ whole genome shotgun (WGS) entry which is preliminary data.</text>
</comment>
<dbReference type="Proteomes" id="UP001586593">
    <property type="component" value="Unassembled WGS sequence"/>
</dbReference>
<dbReference type="InterPro" id="IPR024319">
    <property type="entry name" value="ATPase_expression_mit"/>
</dbReference>
<organism evidence="5 6">
    <name type="scientific">Phialemonium thermophilum</name>
    <dbReference type="NCBI Taxonomy" id="223376"/>
    <lineage>
        <taxon>Eukaryota</taxon>
        <taxon>Fungi</taxon>
        <taxon>Dikarya</taxon>
        <taxon>Ascomycota</taxon>
        <taxon>Pezizomycotina</taxon>
        <taxon>Sordariomycetes</taxon>
        <taxon>Sordariomycetidae</taxon>
        <taxon>Cephalothecales</taxon>
        <taxon>Cephalothecaceae</taxon>
        <taxon>Phialemonium</taxon>
    </lineage>
</organism>
<keyword evidence="3" id="KW-0496">Mitochondrion</keyword>
<evidence type="ECO:0000313" key="6">
    <source>
        <dbReference type="Proteomes" id="UP001586593"/>
    </source>
</evidence>
<evidence type="ECO:0000256" key="2">
    <source>
        <dbReference type="ARBA" id="ARBA00022946"/>
    </source>
</evidence>
<dbReference type="EMBL" id="JAZHXJ010000051">
    <property type="protein sequence ID" value="KAL1878589.1"/>
    <property type="molecule type" value="Genomic_DNA"/>
</dbReference>
<keyword evidence="6" id="KW-1185">Reference proteome</keyword>
<name>A0ABR3XRI6_9PEZI</name>
<comment type="subcellular location">
    <subcellularLocation>
        <location evidence="1">Mitochondrion</location>
    </subcellularLocation>
</comment>
<evidence type="ECO:0000256" key="1">
    <source>
        <dbReference type="ARBA" id="ARBA00004173"/>
    </source>
</evidence>
<dbReference type="Pfam" id="PF12921">
    <property type="entry name" value="ATP13"/>
    <property type="match status" value="1"/>
</dbReference>
<feature type="coiled-coil region" evidence="4">
    <location>
        <begin position="567"/>
        <end position="594"/>
    </location>
</feature>
<proteinExistence type="predicted"/>
<evidence type="ECO:0000256" key="3">
    <source>
        <dbReference type="ARBA" id="ARBA00023128"/>
    </source>
</evidence>
<sequence>MCAALCASGALLSRPRLSCAAWAQHSWVLQSCVPEHQSPVTTRGRLERQSTLRQTSNGTVIGGVSYGPGLTGNELQLLHEIAKQGPNRAPSNAPHGTEAWQFDRLEGAAYSAQEPSSDFRRTPTILHVFKDPRRAFRYLYPLTLGQARSEDATSDLRDKLDQIPGLVFGTSTPKDNRRDPAQVRDEIATLPQTTFSELLRSLDPLTIVSKEMDHLSPYYHGPGMVQLTQLKEAVDELGVRRVYARLLSVAMAASSVRQAAGLGLMRSDFEVLLRCAGAASNYAAARKIWFMMETAGQVGIRDRGLYTEFLRARFLTDPLYVQFDVGKIRTSPLSLEHMRLKHRDTAIRRVAAFRNQRAVRQRHRFGHSSSWAGREEPLMRTLRRRWPLLRVYFGSLRLGHGLDESFLCAAMVAMGRSGMIGLLEKKILRNVWGICVEHLPGGDIRVSGGTDAYGPGSLLRPTTRLLDAVVESFGSASQILTALELLRFISSRYDIPISDRTWFRLLEWAYSSGTRPNKTEWKMAGWKWPLVPSTAVQSIWNIMVSPPYNVQPGFRQHAIMTRSLIYRGRLKEAMQRLLDLRQAYETNLVELEEALYEQLAAARFGVDSSETMRRYQRARVRKQEMWHEIQYCCQQLFQRVRCGRIDDVLTVRLVPQFIAAFRRFLFEDVKYKIATGRVRIRGPNPASPIRMRRVRRLEQTPVYVCGLRGDYAIARRDRKILRNVLLPHHDGAKIYGGMLQDQLPSRRALELEFT</sequence>
<evidence type="ECO:0000313" key="5">
    <source>
        <dbReference type="EMBL" id="KAL1878589.1"/>
    </source>
</evidence>
<keyword evidence="2" id="KW-0809">Transit peptide</keyword>
<evidence type="ECO:0000256" key="4">
    <source>
        <dbReference type="SAM" id="Coils"/>
    </source>
</evidence>
<accession>A0ABR3XRI6</accession>
<keyword evidence="4" id="KW-0175">Coiled coil</keyword>
<protein>
    <submittedName>
        <fullName evidence="5">Uncharacterized protein</fullName>
    </submittedName>
</protein>
<reference evidence="5 6" key="1">
    <citation type="journal article" date="2024" name="Commun. Biol.">
        <title>Comparative genomic analysis of thermophilic fungi reveals convergent evolutionary adaptations and gene losses.</title>
        <authorList>
            <person name="Steindorff A.S."/>
            <person name="Aguilar-Pontes M.V."/>
            <person name="Robinson A.J."/>
            <person name="Andreopoulos B."/>
            <person name="LaButti K."/>
            <person name="Kuo A."/>
            <person name="Mondo S."/>
            <person name="Riley R."/>
            <person name="Otillar R."/>
            <person name="Haridas S."/>
            <person name="Lipzen A."/>
            <person name="Grimwood J."/>
            <person name="Schmutz J."/>
            <person name="Clum A."/>
            <person name="Reid I.D."/>
            <person name="Moisan M.C."/>
            <person name="Butler G."/>
            <person name="Nguyen T.T.M."/>
            <person name="Dewar K."/>
            <person name="Conant G."/>
            <person name="Drula E."/>
            <person name="Henrissat B."/>
            <person name="Hansel C."/>
            <person name="Singer S."/>
            <person name="Hutchinson M.I."/>
            <person name="de Vries R.P."/>
            <person name="Natvig D.O."/>
            <person name="Powell A.J."/>
            <person name="Tsang A."/>
            <person name="Grigoriev I.V."/>
        </authorList>
    </citation>
    <scope>NUCLEOTIDE SEQUENCE [LARGE SCALE GENOMIC DNA]</scope>
    <source>
        <strain evidence="5 6">ATCC 24622</strain>
    </source>
</reference>